<evidence type="ECO:0000313" key="2">
    <source>
        <dbReference type="Proteomes" id="UP000789759"/>
    </source>
</evidence>
<comment type="caution">
    <text evidence="1">The sequence shown here is derived from an EMBL/GenBank/DDBJ whole genome shotgun (WGS) entry which is preliminary data.</text>
</comment>
<feature type="non-terminal residue" evidence="1">
    <location>
        <position position="314"/>
    </location>
</feature>
<organism evidence="1 2">
    <name type="scientific">Cetraspora pellucida</name>
    <dbReference type="NCBI Taxonomy" id="1433469"/>
    <lineage>
        <taxon>Eukaryota</taxon>
        <taxon>Fungi</taxon>
        <taxon>Fungi incertae sedis</taxon>
        <taxon>Mucoromycota</taxon>
        <taxon>Glomeromycotina</taxon>
        <taxon>Glomeromycetes</taxon>
        <taxon>Diversisporales</taxon>
        <taxon>Gigasporaceae</taxon>
        <taxon>Cetraspora</taxon>
    </lineage>
</organism>
<name>A0A9N9KFW6_9GLOM</name>
<feature type="non-terminal residue" evidence="1">
    <location>
        <position position="1"/>
    </location>
</feature>
<evidence type="ECO:0000313" key="1">
    <source>
        <dbReference type="EMBL" id="CAG8827258.1"/>
    </source>
</evidence>
<proteinExistence type="predicted"/>
<dbReference type="AlphaFoldDB" id="A0A9N9KFW6"/>
<dbReference type="EMBL" id="CAJVQA010058678">
    <property type="protein sequence ID" value="CAG8827258.1"/>
    <property type="molecule type" value="Genomic_DNA"/>
</dbReference>
<sequence>AVGGSHLHSCISKNIQPQSEQASNASSPSIRSPLPENFYNQCSLTSKISQSLLAEKHLSESVYSQLSPTPNITSSSLTRNYSFENIVNQWSLASTTLNTINVSSSSLIGSFKSDLEVCLYLVQHSALINLALSMINANSQESVITQRKFDKFSMLPERDLRMLQMHLKCLFFHTRVVNKQIIAALMRNLFSDIQHSDASEHAALQRCIFGCYRDYNVALRHELRKLASEFIRKHKLTKVKQPTIQQISEYITERNWPENIKKFTNFIRSLFNFFVQEILLDKDVIDDVKNLNYIMVDMEIFTADRKDFLQQLDL</sequence>
<accession>A0A9N9KFW6</accession>
<dbReference type="Proteomes" id="UP000789759">
    <property type="component" value="Unassembled WGS sequence"/>
</dbReference>
<protein>
    <submittedName>
        <fullName evidence="1">22321_t:CDS:1</fullName>
    </submittedName>
</protein>
<reference evidence="1" key="1">
    <citation type="submission" date="2021-06" db="EMBL/GenBank/DDBJ databases">
        <authorList>
            <person name="Kallberg Y."/>
            <person name="Tangrot J."/>
            <person name="Rosling A."/>
        </authorList>
    </citation>
    <scope>NUCLEOTIDE SEQUENCE</scope>
    <source>
        <strain evidence="1">FL966</strain>
    </source>
</reference>
<dbReference type="OrthoDB" id="2409700at2759"/>
<keyword evidence="2" id="KW-1185">Reference proteome</keyword>
<gene>
    <name evidence="1" type="ORF">CPELLU_LOCUS20293</name>
</gene>